<dbReference type="Proteomes" id="UP000012960">
    <property type="component" value="Unplaced"/>
</dbReference>
<feature type="region of interest" description="Disordered" evidence="1">
    <location>
        <begin position="84"/>
        <end position="105"/>
    </location>
</feature>
<keyword evidence="3" id="KW-1185">Reference proteome</keyword>
<dbReference type="EnsemblPlants" id="Ma09_t18350.1">
    <property type="protein sequence ID" value="Ma09_p18350.1"/>
    <property type="gene ID" value="Ma09_g18350"/>
</dbReference>
<dbReference type="InParanoid" id="A0A804KL08"/>
<accession>A0A804KL08</accession>
<reference evidence="2" key="1">
    <citation type="submission" date="2021-05" db="UniProtKB">
        <authorList>
            <consortium name="EnsemblPlants"/>
        </authorList>
    </citation>
    <scope>IDENTIFICATION</scope>
    <source>
        <strain evidence="2">subsp. malaccensis</strain>
    </source>
</reference>
<organism evidence="2 3">
    <name type="scientific">Musa acuminata subsp. malaccensis</name>
    <name type="common">Wild banana</name>
    <name type="synonym">Musa malaccensis</name>
    <dbReference type="NCBI Taxonomy" id="214687"/>
    <lineage>
        <taxon>Eukaryota</taxon>
        <taxon>Viridiplantae</taxon>
        <taxon>Streptophyta</taxon>
        <taxon>Embryophyta</taxon>
        <taxon>Tracheophyta</taxon>
        <taxon>Spermatophyta</taxon>
        <taxon>Magnoliopsida</taxon>
        <taxon>Liliopsida</taxon>
        <taxon>Zingiberales</taxon>
        <taxon>Musaceae</taxon>
        <taxon>Musa</taxon>
    </lineage>
</organism>
<proteinExistence type="predicted"/>
<dbReference type="OMA" id="QATEPPN"/>
<dbReference type="AlphaFoldDB" id="A0A804KL08"/>
<evidence type="ECO:0000313" key="2">
    <source>
        <dbReference type="EnsemblPlants" id="Ma09_p18350.1"/>
    </source>
</evidence>
<feature type="compositionally biased region" description="Basic and acidic residues" evidence="1">
    <location>
        <begin position="84"/>
        <end position="93"/>
    </location>
</feature>
<dbReference type="PANTHER" id="PTHR33223:SF10">
    <property type="entry name" value="AMINOTRANSFERASE-LIKE PLANT MOBILE DOMAIN-CONTAINING PROTEIN"/>
    <property type="match status" value="1"/>
</dbReference>
<protein>
    <recommendedName>
        <fullName evidence="4">Retrotransposon gag domain-containing protein</fullName>
    </recommendedName>
</protein>
<sequence>MALYGTSDALMCRAFLTTLRGLARVWFSHLHQSSVSSFDQLAREFEQNFLASSLIEKPPVTISEMLQRANQYVAAEALVAGKRMEGKRPRVEQPRGSTSANLVPPRRGLDRQELLSRPPPLPLKASRTEIVLQIREKGLLRHPRPMRATHKDQSKFCRIHLDYGHDTEDCHDLQNQIEGLIRRGYLGRYLKEPREATLSPKELVERQIDVISEGLAASDNSSAARKAYARSTVKKHPQPEIEPEITFGAREVEHSHHDDALVISIQVANARVKRVMVDTGSYADVLYFDTF</sequence>
<name>A0A804KL08_MUSAM</name>
<evidence type="ECO:0000256" key="1">
    <source>
        <dbReference type="SAM" id="MobiDB-lite"/>
    </source>
</evidence>
<dbReference type="OrthoDB" id="1752268at2759"/>
<evidence type="ECO:0008006" key="4">
    <source>
        <dbReference type="Google" id="ProtNLM"/>
    </source>
</evidence>
<evidence type="ECO:0000313" key="3">
    <source>
        <dbReference type="Proteomes" id="UP000012960"/>
    </source>
</evidence>
<dbReference type="PANTHER" id="PTHR33223">
    <property type="entry name" value="CCHC-TYPE DOMAIN-CONTAINING PROTEIN"/>
    <property type="match status" value="1"/>
</dbReference>
<dbReference type="Gramene" id="Ma09_t18350.1">
    <property type="protein sequence ID" value="Ma09_p18350.1"/>
    <property type="gene ID" value="Ma09_g18350"/>
</dbReference>